<gene>
    <name evidence="2" type="ORF">GRF63_04380</name>
</gene>
<reference evidence="2 3" key="1">
    <citation type="submission" date="2019-12" db="EMBL/GenBank/DDBJ databases">
        <authorList>
            <person name="Lee S.D."/>
        </authorList>
    </citation>
    <scope>NUCLEOTIDE SEQUENCE [LARGE SCALE GENOMIC DNA]</scope>
    <source>
        <strain evidence="2 3">GH3-10</strain>
    </source>
</reference>
<dbReference type="RefSeq" id="WP_160484736.1">
    <property type="nucleotide sequence ID" value="NZ_WUBR01000001.1"/>
</dbReference>
<organism evidence="2 3">
    <name type="scientific">Aurantiacibacter rhizosphaerae</name>
    <dbReference type="NCBI Taxonomy" id="2691582"/>
    <lineage>
        <taxon>Bacteria</taxon>
        <taxon>Pseudomonadati</taxon>
        <taxon>Pseudomonadota</taxon>
        <taxon>Alphaproteobacteria</taxon>
        <taxon>Sphingomonadales</taxon>
        <taxon>Erythrobacteraceae</taxon>
        <taxon>Aurantiacibacter</taxon>
    </lineage>
</organism>
<proteinExistence type="predicted"/>
<keyword evidence="3" id="KW-1185">Reference proteome</keyword>
<evidence type="ECO:0000256" key="1">
    <source>
        <dbReference type="SAM" id="Phobius"/>
    </source>
</evidence>
<feature type="transmembrane region" description="Helical" evidence="1">
    <location>
        <begin position="136"/>
        <end position="156"/>
    </location>
</feature>
<keyword evidence="1" id="KW-1133">Transmembrane helix</keyword>
<reference evidence="2 3" key="2">
    <citation type="submission" date="2020-02" db="EMBL/GenBank/DDBJ databases">
        <title>Erythrobacter dongmakensis sp. nov., isolated from a tidal mudflat.</title>
        <authorList>
            <person name="Kim I.S."/>
        </authorList>
    </citation>
    <scope>NUCLEOTIDE SEQUENCE [LARGE SCALE GENOMIC DNA]</scope>
    <source>
        <strain evidence="2 3">GH3-10</strain>
    </source>
</reference>
<dbReference type="Proteomes" id="UP000461409">
    <property type="component" value="Unassembled WGS sequence"/>
</dbReference>
<name>A0A844XAZ7_9SPHN</name>
<comment type="caution">
    <text evidence="2">The sequence shown here is derived from an EMBL/GenBank/DDBJ whole genome shotgun (WGS) entry which is preliminary data.</text>
</comment>
<keyword evidence="1" id="KW-0472">Membrane</keyword>
<dbReference type="EMBL" id="WUBR01000001">
    <property type="protein sequence ID" value="MWV27136.1"/>
    <property type="molecule type" value="Genomic_DNA"/>
</dbReference>
<evidence type="ECO:0000313" key="3">
    <source>
        <dbReference type="Proteomes" id="UP000461409"/>
    </source>
</evidence>
<sequence>MDNQAPSPDEEKALTEEGRKVREFIGSTNSEVMLRLFDFLLERSLEGNRPKEAEIAEAVFDQPWKATEGSRIRVSVYRLRKKLDQFYEGAPGPRMVIPKGEYILTLSAAEDEQVDGALAEDDAEAGRDQPNRGPRAYWIGIALLAVLNAGLLLWLLQDKPGSPASAASQDLVEPLENGFPTKIALGDYFMFLSSTDGGEPSLPTQDLTIHDEDDFHAFKAAQGAAGDMLMEESDNTVSVETLESASRLWLAIDRLNPQAVAMSQVSAATMASFNVVYVGPLDALSPLIRQPLFDASRFRCEGNCYALEEKASGKTFLSDSPYTLGERVVPRRDFGYIASFPGPSGKQILILSGTGDAGVSQMVRVARDPARLAELKQKIGGDLTSFEALYRVRTMFAQSYASSLISANRLPSAEIWDGQQRSD</sequence>
<keyword evidence="1" id="KW-0812">Transmembrane</keyword>
<protein>
    <submittedName>
        <fullName evidence="2">Uncharacterized protein</fullName>
    </submittedName>
</protein>
<dbReference type="AlphaFoldDB" id="A0A844XAZ7"/>
<accession>A0A844XAZ7</accession>
<evidence type="ECO:0000313" key="2">
    <source>
        <dbReference type="EMBL" id="MWV27136.1"/>
    </source>
</evidence>